<reference evidence="2 3" key="1">
    <citation type="journal article" date="2012" name="J. Bacteriol.">
        <title>Genome sequence of the highly efficient arsenite-oxidizing bacterium Achromobacter arsenitoxydans SY8.</title>
        <authorList>
            <person name="Li X."/>
            <person name="Hu Y."/>
            <person name="Gong J."/>
            <person name="Lin Y."/>
            <person name="Johnstone L."/>
            <person name="Rensing C."/>
            <person name="Wang G."/>
        </authorList>
    </citation>
    <scope>NUCLEOTIDE SEQUENCE [LARGE SCALE GENOMIC DNA]</scope>
    <source>
        <strain evidence="2 3">SY8</strain>
    </source>
</reference>
<evidence type="ECO:0000313" key="3">
    <source>
        <dbReference type="Proteomes" id="UP000003113"/>
    </source>
</evidence>
<dbReference type="STRING" id="477184.KYC_19579"/>
<proteinExistence type="predicted"/>
<dbReference type="Gene3D" id="3.40.50.1000">
    <property type="entry name" value="HAD superfamily/HAD-like"/>
    <property type="match status" value="1"/>
</dbReference>
<dbReference type="PANTHER" id="PTHR43316:SF3">
    <property type="entry name" value="HALOACID DEHALOGENASE, TYPE II (AFU_ORTHOLOGUE AFUA_2G07750)-RELATED"/>
    <property type="match status" value="1"/>
</dbReference>
<dbReference type="Pfam" id="PF00702">
    <property type="entry name" value="Hydrolase"/>
    <property type="match status" value="1"/>
</dbReference>
<dbReference type="PANTHER" id="PTHR43316">
    <property type="entry name" value="HYDROLASE, HALOACID DELAHOGENASE-RELATED"/>
    <property type="match status" value="1"/>
</dbReference>
<dbReference type="AlphaFoldDB" id="H0FAV9"/>
<dbReference type="OrthoDB" id="264363at2"/>
<dbReference type="InterPro" id="IPR023214">
    <property type="entry name" value="HAD_sf"/>
</dbReference>
<keyword evidence="1 2" id="KW-0378">Hydrolase</keyword>
<evidence type="ECO:0000256" key="1">
    <source>
        <dbReference type="ARBA" id="ARBA00022801"/>
    </source>
</evidence>
<dbReference type="InterPro" id="IPR006439">
    <property type="entry name" value="HAD-SF_hydro_IA"/>
</dbReference>
<keyword evidence="3" id="KW-1185">Reference proteome</keyword>
<dbReference type="PATRIC" id="fig|477184.5.peg.3848"/>
<name>H0FAV9_9BURK</name>
<comment type="caution">
    <text evidence="2">The sequence shown here is derived from an EMBL/GenBank/DDBJ whole genome shotgun (WGS) entry which is preliminary data.</text>
</comment>
<protein>
    <submittedName>
        <fullName evidence="2">HAD-superfamily hydrolase</fullName>
    </submittedName>
</protein>
<dbReference type="SFLD" id="SFLDG01129">
    <property type="entry name" value="C1.5:_HAD__Beta-PGM__Phosphata"/>
    <property type="match status" value="1"/>
</dbReference>
<gene>
    <name evidence="2" type="ORF">KYC_19579</name>
</gene>
<dbReference type="NCBIfam" id="TIGR01549">
    <property type="entry name" value="HAD-SF-IA-v1"/>
    <property type="match status" value="1"/>
</dbReference>
<sequence length="221" mass="23534">MIKAIAFDVFGTLVEIGAPRRPFRELVRLLAAAGRVPQRGDGALIMSRDVDLAQAARLLGGIISDQDLARLESALQEELASIRLFPDAVDTLNALRESGYRIALCSNLAAPYGPPVSALLPFAPDFCAWSYTAGAVKPAPEIYQHLCTGLDCQPGEVLMVGDTVDADHSGPRCFGIAGFHLARKGRSPVPQAESVASLADLIPLLARHRMDAAVRPDAPGR</sequence>
<dbReference type="InterPro" id="IPR051540">
    <property type="entry name" value="S-2-haloacid_dehalogenase"/>
</dbReference>
<dbReference type="Proteomes" id="UP000003113">
    <property type="component" value="Unassembled WGS sequence"/>
</dbReference>
<dbReference type="SFLD" id="SFLDS00003">
    <property type="entry name" value="Haloacid_Dehalogenase"/>
    <property type="match status" value="1"/>
</dbReference>
<dbReference type="RefSeq" id="WP_008165471.1">
    <property type="nucleotide sequence ID" value="NZ_AGUF01000059.1"/>
</dbReference>
<dbReference type="PRINTS" id="PR00413">
    <property type="entry name" value="HADHALOGNASE"/>
</dbReference>
<dbReference type="EMBL" id="AGUF01000059">
    <property type="protein sequence ID" value="EHK64627.1"/>
    <property type="molecule type" value="Genomic_DNA"/>
</dbReference>
<dbReference type="GO" id="GO:0016787">
    <property type="term" value="F:hydrolase activity"/>
    <property type="evidence" value="ECO:0007669"/>
    <property type="project" value="UniProtKB-KW"/>
</dbReference>
<accession>H0FAV9</accession>
<dbReference type="eggNOG" id="COG1011">
    <property type="taxonomic scope" value="Bacteria"/>
</dbReference>
<organism evidence="2 3">
    <name type="scientific">Achromobacter arsenitoxydans SY8</name>
    <dbReference type="NCBI Taxonomy" id="477184"/>
    <lineage>
        <taxon>Bacteria</taxon>
        <taxon>Pseudomonadati</taxon>
        <taxon>Pseudomonadota</taxon>
        <taxon>Betaproteobacteria</taxon>
        <taxon>Burkholderiales</taxon>
        <taxon>Alcaligenaceae</taxon>
        <taxon>Achromobacter</taxon>
    </lineage>
</organism>
<evidence type="ECO:0000313" key="2">
    <source>
        <dbReference type="EMBL" id="EHK64627.1"/>
    </source>
</evidence>
<dbReference type="SUPFAM" id="SSF56784">
    <property type="entry name" value="HAD-like"/>
    <property type="match status" value="1"/>
</dbReference>
<dbReference type="InterPro" id="IPR036412">
    <property type="entry name" value="HAD-like_sf"/>
</dbReference>